<evidence type="ECO:0000256" key="6">
    <source>
        <dbReference type="SAM" id="Phobius"/>
    </source>
</evidence>
<protein>
    <recommendedName>
        <fullName evidence="8">Tryptophan-rich sensory protein</fullName>
    </recommendedName>
</protein>
<organism evidence="7">
    <name type="scientific">viral metagenome</name>
    <dbReference type="NCBI Taxonomy" id="1070528"/>
    <lineage>
        <taxon>unclassified sequences</taxon>
        <taxon>metagenomes</taxon>
        <taxon>organismal metagenomes</taxon>
    </lineage>
</organism>
<dbReference type="PIRSF" id="PIRSF005859">
    <property type="entry name" value="PBR"/>
    <property type="match status" value="1"/>
</dbReference>
<feature type="transmembrane region" description="Helical" evidence="6">
    <location>
        <begin position="51"/>
        <end position="69"/>
    </location>
</feature>
<dbReference type="InterPro" id="IPR004307">
    <property type="entry name" value="TspO_MBR"/>
</dbReference>
<reference evidence="7" key="1">
    <citation type="journal article" date="2020" name="Nature">
        <title>Giant virus diversity and host interactions through global metagenomics.</title>
        <authorList>
            <person name="Schulz F."/>
            <person name="Roux S."/>
            <person name="Paez-Espino D."/>
            <person name="Jungbluth S."/>
            <person name="Walsh D.A."/>
            <person name="Denef V.J."/>
            <person name="McMahon K.D."/>
            <person name="Konstantinidis K.T."/>
            <person name="Eloe-Fadrosh E.A."/>
            <person name="Kyrpides N.C."/>
            <person name="Woyke T."/>
        </authorList>
    </citation>
    <scope>NUCLEOTIDE SEQUENCE</scope>
    <source>
        <strain evidence="7">GVMAG-S-ERX556049-19</strain>
    </source>
</reference>
<comment type="subcellular location">
    <subcellularLocation>
        <location evidence="1">Membrane</location>
        <topology evidence="1">Multi-pass membrane protein</topology>
    </subcellularLocation>
</comment>
<dbReference type="GO" id="GO:0016020">
    <property type="term" value="C:membrane"/>
    <property type="evidence" value="ECO:0007669"/>
    <property type="project" value="UniProtKB-SubCell"/>
</dbReference>
<proteinExistence type="inferred from homology"/>
<evidence type="ECO:0000256" key="5">
    <source>
        <dbReference type="ARBA" id="ARBA00023136"/>
    </source>
</evidence>
<accession>A0A6C0FBH1</accession>
<feature type="transmembrane region" description="Helical" evidence="6">
    <location>
        <begin position="103"/>
        <end position="125"/>
    </location>
</feature>
<evidence type="ECO:0000256" key="2">
    <source>
        <dbReference type="ARBA" id="ARBA00007524"/>
    </source>
</evidence>
<evidence type="ECO:0000313" key="7">
    <source>
        <dbReference type="EMBL" id="QHT38201.1"/>
    </source>
</evidence>
<dbReference type="EMBL" id="MN738828">
    <property type="protein sequence ID" value="QHT38201.1"/>
    <property type="molecule type" value="Genomic_DNA"/>
</dbReference>
<feature type="transmembrane region" description="Helical" evidence="6">
    <location>
        <begin position="75"/>
        <end position="96"/>
    </location>
</feature>
<feature type="transmembrane region" description="Helical" evidence="6">
    <location>
        <begin position="20"/>
        <end position="39"/>
    </location>
</feature>
<keyword evidence="5 6" id="KW-0472">Membrane</keyword>
<evidence type="ECO:0000256" key="1">
    <source>
        <dbReference type="ARBA" id="ARBA00004141"/>
    </source>
</evidence>
<dbReference type="PANTHER" id="PTHR10057">
    <property type="entry name" value="PERIPHERAL-TYPE BENZODIAZEPINE RECEPTOR"/>
    <property type="match status" value="1"/>
</dbReference>
<evidence type="ECO:0000256" key="3">
    <source>
        <dbReference type="ARBA" id="ARBA00022692"/>
    </source>
</evidence>
<name>A0A6C0FBH1_9ZZZZ</name>
<evidence type="ECO:0008006" key="8">
    <source>
        <dbReference type="Google" id="ProtNLM"/>
    </source>
</evidence>
<keyword evidence="3 6" id="KW-0812">Transmembrane</keyword>
<sequence length="127" mass="14934">MNNWYKNLKTAPWSPPPYVFGIVWPILYIFLIISVSLVLFNKQCFPYCSPITYFILQMILNLSWTTIFFRYQQILLGLITIILMLGLAIVTMIQFYPINQLAAYLFVPYIAWLGVALSLNLYIFLYN</sequence>
<dbReference type="InterPro" id="IPR038330">
    <property type="entry name" value="TspO/MBR-related_sf"/>
</dbReference>
<dbReference type="PANTHER" id="PTHR10057:SF16">
    <property type="entry name" value="PERIPHERAL-TYPE BENZODIAZEPINE RECEPTOR-RELATED"/>
    <property type="match status" value="1"/>
</dbReference>
<keyword evidence="4 6" id="KW-1133">Transmembrane helix</keyword>
<evidence type="ECO:0000256" key="4">
    <source>
        <dbReference type="ARBA" id="ARBA00022989"/>
    </source>
</evidence>
<dbReference type="AlphaFoldDB" id="A0A6C0FBH1"/>
<dbReference type="Pfam" id="PF03073">
    <property type="entry name" value="TspO_MBR"/>
    <property type="match status" value="1"/>
</dbReference>
<dbReference type="Gene3D" id="1.20.1260.100">
    <property type="entry name" value="TspO/MBR protein"/>
    <property type="match status" value="1"/>
</dbReference>
<dbReference type="CDD" id="cd15904">
    <property type="entry name" value="TSPO_MBR"/>
    <property type="match status" value="1"/>
</dbReference>
<comment type="similarity">
    <text evidence="2">Belongs to the TspO/BZRP family.</text>
</comment>
<dbReference type="FunFam" id="1.20.1260.100:FF:000001">
    <property type="entry name" value="translocator protein 2"/>
    <property type="match status" value="1"/>
</dbReference>